<evidence type="ECO:0000256" key="2">
    <source>
        <dbReference type="ARBA" id="ARBA00004496"/>
    </source>
</evidence>
<dbReference type="SUPFAM" id="SSF49562">
    <property type="entry name" value="C2 domain (Calcium/lipid-binding domain, CaLB)"/>
    <property type="match status" value="1"/>
</dbReference>
<dbReference type="GO" id="GO:0005634">
    <property type="term" value="C:nucleus"/>
    <property type="evidence" value="ECO:0007669"/>
    <property type="project" value="UniProtKB-SubCell"/>
</dbReference>
<dbReference type="Gene3D" id="2.60.40.150">
    <property type="entry name" value="C2 domain"/>
    <property type="match status" value="1"/>
</dbReference>
<dbReference type="Pfam" id="PF00168">
    <property type="entry name" value="C2"/>
    <property type="match status" value="1"/>
</dbReference>
<dbReference type="PANTHER" id="PTHR17616">
    <property type="entry name" value="YES-ASSOCIATED PROTEIN YAP1 FAMILY MEMBER"/>
    <property type="match status" value="1"/>
</dbReference>
<dbReference type="OrthoDB" id="3045089at2759"/>
<dbReference type="PROSITE" id="PS50020">
    <property type="entry name" value="WW_DOMAIN_2"/>
    <property type="match status" value="1"/>
</dbReference>
<evidence type="ECO:0000256" key="1">
    <source>
        <dbReference type="ARBA" id="ARBA00004123"/>
    </source>
</evidence>
<evidence type="ECO:0000259" key="7">
    <source>
        <dbReference type="PROSITE" id="PS50020"/>
    </source>
</evidence>
<protein>
    <recommendedName>
        <fullName evidence="10">HECT-type E3 ubiquitin transferase</fullName>
    </recommendedName>
</protein>
<dbReference type="InterPro" id="IPR035892">
    <property type="entry name" value="C2_domain_sf"/>
</dbReference>
<dbReference type="EMBL" id="MU151300">
    <property type="protein sequence ID" value="KAF9445463.1"/>
    <property type="molecule type" value="Genomic_DNA"/>
</dbReference>
<dbReference type="SMART" id="SM00456">
    <property type="entry name" value="WW"/>
    <property type="match status" value="2"/>
</dbReference>
<dbReference type="GO" id="GO:0005737">
    <property type="term" value="C:cytoplasm"/>
    <property type="evidence" value="ECO:0007669"/>
    <property type="project" value="UniProtKB-SubCell"/>
</dbReference>
<evidence type="ECO:0000256" key="4">
    <source>
        <dbReference type="ARBA" id="ARBA00023242"/>
    </source>
</evidence>
<feature type="domain" description="WW" evidence="7">
    <location>
        <begin position="307"/>
        <end position="340"/>
    </location>
</feature>
<dbReference type="PROSITE" id="PS50004">
    <property type="entry name" value="C2"/>
    <property type="match status" value="1"/>
</dbReference>
<dbReference type="InterPro" id="IPR051583">
    <property type="entry name" value="YAP1"/>
</dbReference>
<dbReference type="GO" id="GO:0003713">
    <property type="term" value="F:transcription coactivator activity"/>
    <property type="evidence" value="ECO:0007669"/>
    <property type="project" value="TreeGrafter"/>
</dbReference>
<keyword evidence="9" id="KW-1185">Reference proteome</keyword>
<feature type="region of interest" description="Disordered" evidence="5">
    <location>
        <begin position="286"/>
        <end position="316"/>
    </location>
</feature>
<proteinExistence type="predicted"/>
<dbReference type="GO" id="GO:0035329">
    <property type="term" value="P:hippo signaling"/>
    <property type="evidence" value="ECO:0007669"/>
    <property type="project" value="TreeGrafter"/>
</dbReference>
<sequence length="451" mass="48971">MSTSPYPLTKKKITLTVTGATCLPRRRIFGAPNPFAALFVEDEMVHTTAVVKNTNSPCWNEAIDIVIKESSVITVGIFDQHRLRRNRALGATNIGAGEVLDLGLNSHKTLTLDLKRKNDTLTRGKLLISFSGGISQHTSNPPPPGTSSFITAATDSRSRDPQAPDILHGASYTSGPLCMPPPCTAETNAPTFASAASAEREPQTSSQQYPTMIHPTPISRSTFPPTISSSQLALRTAAQGSEAFGAFSQDGDTPHVSKEGPLPYGWEMHQTSVFYVDHFTRTTTCGPGSGNVVPNTHPVDPTPDPSERLPRGWEKRPTTDGRTYYIDYNTKTTTWNRPNLGNFAMTDAELYAPLRLPPLRCLPSTLTGLVQEIIARTPGGSPPGWKCTAKQYPGHDMPEDRPYHDDFDKMFYSTSGLPTAGPRRHPVIAILLDSKVAEGPPYTSTNRSATS</sequence>
<keyword evidence="3" id="KW-0963">Cytoplasm</keyword>
<reference evidence="8" key="1">
    <citation type="submission" date="2020-11" db="EMBL/GenBank/DDBJ databases">
        <authorList>
            <consortium name="DOE Joint Genome Institute"/>
            <person name="Ahrendt S."/>
            <person name="Riley R."/>
            <person name="Andreopoulos W."/>
            <person name="Labutti K."/>
            <person name="Pangilinan J."/>
            <person name="Ruiz-Duenas F.J."/>
            <person name="Barrasa J.M."/>
            <person name="Sanchez-Garcia M."/>
            <person name="Camarero S."/>
            <person name="Miyauchi S."/>
            <person name="Serrano A."/>
            <person name="Linde D."/>
            <person name="Babiker R."/>
            <person name="Drula E."/>
            <person name="Ayuso-Fernandez I."/>
            <person name="Pacheco R."/>
            <person name="Padilla G."/>
            <person name="Ferreira P."/>
            <person name="Barriuso J."/>
            <person name="Kellner H."/>
            <person name="Castanera R."/>
            <person name="Alfaro M."/>
            <person name="Ramirez L."/>
            <person name="Pisabarro A.G."/>
            <person name="Kuo A."/>
            <person name="Tritt A."/>
            <person name="Lipzen A."/>
            <person name="He G."/>
            <person name="Yan M."/>
            <person name="Ng V."/>
            <person name="Cullen D."/>
            <person name="Martin F."/>
            <person name="Rosso M.-N."/>
            <person name="Henrissat B."/>
            <person name="Hibbett D."/>
            <person name="Martinez A.T."/>
            <person name="Grigoriev I.V."/>
        </authorList>
    </citation>
    <scope>NUCLEOTIDE SEQUENCE</scope>
    <source>
        <strain evidence="8">MF-IS2</strain>
    </source>
</reference>
<dbReference type="InterPro" id="IPR036020">
    <property type="entry name" value="WW_dom_sf"/>
</dbReference>
<dbReference type="InterPro" id="IPR000008">
    <property type="entry name" value="C2_dom"/>
</dbReference>
<evidence type="ECO:0008006" key="10">
    <source>
        <dbReference type="Google" id="ProtNLM"/>
    </source>
</evidence>
<dbReference type="SUPFAM" id="SSF51045">
    <property type="entry name" value="WW domain"/>
    <property type="match status" value="2"/>
</dbReference>
<dbReference type="Pfam" id="PF00397">
    <property type="entry name" value="WW"/>
    <property type="match status" value="1"/>
</dbReference>
<evidence type="ECO:0000256" key="5">
    <source>
        <dbReference type="SAM" id="MobiDB-lite"/>
    </source>
</evidence>
<feature type="domain" description="C2" evidence="6">
    <location>
        <begin position="1"/>
        <end position="112"/>
    </location>
</feature>
<evidence type="ECO:0000313" key="9">
    <source>
        <dbReference type="Proteomes" id="UP000807342"/>
    </source>
</evidence>
<dbReference type="PANTHER" id="PTHR17616:SF8">
    <property type="entry name" value="TRANSCRIPTIONAL COACTIVATOR YORKIE"/>
    <property type="match status" value="1"/>
</dbReference>
<accession>A0A9P6C1K5</accession>
<feature type="compositionally biased region" description="Polar residues" evidence="5">
    <location>
        <begin position="146"/>
        <end position="155"/>
    </location>
</feature>
<evidence type="ECO:0000256" key="3">
    <source>
        <dbReference type="ARBA" id="ARBA00022490"/>
    </source>
</evidence>
<dbReference type="PROSITE" id="PS01159">
    <property type="entry name" value="WW_DOMAIN_1"/>
    <property type="match status" value="1"/>
</dbReference>
<feature type="region of interest" description="Disordered" evidence="5">
    <location>
        <begin position="133"/>
        <end position="171"/>
    </location>
</feature>
<dbReference type="AlphaFoldDB" id="A0A9P6C1K5"/>
<comment type="subcellular location">
    <subcellularLocation>
        <location evidence="2">Cytoplasm</location>
    </subcellularLocation>
    <subcellularLocation>
        <location evidence="1">Nucleus</location>
    </subcellularLocation>
</comment>
<dbReference type="Proteomes" id="UP000807342">
    <property type="component" value="Unassembled WGS sequence"/>
</dbReference>
<feature type="compositionally biased region" description="Basic and acidic residues" evidence="5">
    <location>
        <begin position="305"/>
        <end position="316"/>
    </location>
</feature>
<dbReference type="Gene3D" id="2.20.70.10">
    <property type="match status" value="2"/>
</dbReference>
<evidence type="ECO:0000259" key="6">
    <source>
        <dbReference type="PROSITE" id="PS50004"/>
    </source>
</evidence>
<dbReference type="GO" id="GO:0045944">
    <property type="term" value="P:positive regulation of transcription by RNA polymerase II"/>
    <property type="evidence" value="ECO:0007669"/>
    <property type="project" value="TreeGrafter"/>
</dbReference>
<organism evidence="8 9">
    <name type="scientific">Macrolepiota fuliginosa MF-IS2</name>
    <dbReference type="NCBI Taxonomy" id="1400762"/>
    <lineage>
        <taxon>Eukaryota</taxon>
        <taxon>Fungi</taxon>
        <taxon>Dikarya</taxon>
        <taxon>Basidiomycota</taxon>
        <taxon>Agaricomycotina</taxon>
        <taxon>Agaricomycetes</taxon>
        <taxon>Agaricomycetidae</taxon>
        <taxon>Agaricales</taxon>
        <taxon>Agaricineae</taxon>
        <taxon>Agaricaceae</taxon>
        <taxon>Macrolepiota</taxon>
    </lineage>
</organism>
<keyword evidence="4" id="KW-0539">Nucleus</keyword>
<dbReference type="SMART" id="SM00239">
    <property type="entry name" value="C2"/>
    <property type="match status" value="1"/>
</dbReference>
<name>A0A9P6C1K5_9AGAR</name>
<comment type="caution">
    <text evidence="8">The sequence shown here is derived from an EMBL/GenBank/DDBJ whole genome shotgun (WGS) entry which is preliminary data.</text>
</comment>
<gene>
    <name evidence="8" type="ORF">P691DRAFT_785226</name>
</gene>
<evidence type="ECO:0000313" key="8">
    <source>
        <dbReference type="EMBL" id="KAF9445463.1"/>
    </source>
</evidence>
<dbReference type="InterPro" id="IPR001202">
    <property type="entry name" value="WW_dom"/>
</dbReference>
<dbReference type="CDD" id="cd00201">
    <property type="entry name" value="WW"/>
    <property type="match status" value="2"/>
</dbReference>